<dbReference type="Proteomes" id="UP000288794">
    <property type="component" value="Unassembled WGS sequence"/>
</dbReference>
<sequence>MDKSSMGHESDKVFTIAFSREDIFSSIVFLLFLFLSFQLKHALFSGAQTRFGLFADFYQRLYKA</sequence>
<accession>A0A443IIA2</accession>
<reference evidence="2 3" key="1">
    <citation type="submission" date="2014-04" db="EMBL/GenBank/DDBJ databases">
        <title>Draft genome sequence of Pantoea beijingensis strain LMG 27579, an emerging pathogen to Pleurotus eryngii with potential industrial application.</title>
        <authorList>
            <person name="Xu F."/>
            <person name="Liu Y."/>
            <person name="Wang S."/>
            <person name="Yin Y."/>
            <person name="Ma Y."/>
            <person name="Zhao S."/>
            <person name="Rong C."/>
        </authorList>
    </citation>
    <scope>NUCLEOTIDE SEQUENCE [LARGE SCALE GENOMIC DNA]</scope>
    <source>
        <strain evidence="2 3">LMG 27579</strain>
    </source>
</reference>
<dbReference type="AlphaFoldDB" id="A0A443IIA2"/>
<keyword evidence="1" id="KW-1133">Transmembrane helix</keyword>
<gene>
    <name evidence="2" type="ORF">ED28_02535</name>
</gene>
<organism evidence="2 3">
    <name type="scientific">[Pantoea] beijingensis</name>
    <dbReference type="NCBI Taxonomy" id="1324864"/>
    <lineage>
        <taxon>Bacteria</taxon>
        <taxon>Pseudomonadati</taxon>
        <taxon>Pseudomonadota</taxon>
        <taxon>Gammaproteobacteria</taxon>
        <taxon>Enterobacterales</taxon>
        <taxon>Erwiniaceae</taxon>
        <taxon>Erwinia</taxon>
    </lineage>
</organism>
<comment type="caution">
    <text evidence="2">The sequence shown here is derived from an EMBL/GenBank/DDBJ whole genome shotgun (WGS) entry which is preliminary data.</text>
</comment>
<evidence type="ECO:0000313" key="3">
    <source>
        <dbReference type="Proteomes" id="UP000288794"/>
    </source>
</evidence>
<protein>
    <submittedName>
        <fullName evidence="2">Uncharacterized protein</fullName>
    </submittedName>
</protein>
<evidence type="ECO:0000313" key="2">
    <source>
        <dbReference type="EMBL" id="RWR03884.1"/>
    </source>
</evidence>
<keyword evidence="1" id="KW-0812">Transmembrane</keyword>
<proteinExistence type="predicted"/>
<feature type="transmembrane region" description="Helical" evidence="1">
    <location>
        <begin position="23"/>
        <end position="43"/>
    </location>
</feature>
<evidence type="ECO:0000256" key="1">
    <source>
        <dbReference type="SAM" id="Phobius"/>
    </source>
</evidence>
<keyword evidence="3" id="KW-1185">Reference proteome</keyword>
<name>A0A443IIA2_9GAMM</name>
<keyword evidence="1" id="KW-0472">Membrane</keyword>
<dbReference type="RefSeq" id="WP_128174914.1">
    <property type="nucleotide sequence ID" value="NZ_CP071409.1"/>
</dbReference>
<dbReference type="EMBL" id="JMEE01000001">
    <property type="protein sequence ID" value="RWR03884.1"/>
    <property type="molecule type" value="Genomic_DNA"/>
</dbReference>